<keyword evidence="3" id="KW-1185">Reference proteome</keyword>
<evidence type="ECO:0000313" key="3">
    <source>
        <dbReference type="Proteomes" id="UP000315010"/>
    </source>
</evidence>
<evidence type="ECO:0000256" key="1">
    <source>
        <dbReference type="SAM" id="Phobius"/>
    </source>
</evidence>
<gene>
    <name evidence="2" type="ORF">CA13_05500</name>
</gene>
<sequence>MATRLIAVTRLLGGDRIAAGVMLATARMKSNLGVWKDKLVLYLAIVSNVIACMQMMQFTPKNRVQQQRDCGSDPTKMKQRMGSEMNFAKTGSVCRDIVGKWGSDRQVLQQKMYVFM</sequence>
<evidence type="ECO:0000313" key="2">
    <source>
        <dbReference type="EMBL" id="TWT79152.1"/>
    </source>
</evidence>
<dbReference type="AlphaFoldDB" id="A0A5C5YVS4"/>
<proteinExistence type="predicted"/>
<keyword evidence="1" id="KW-0472">Membrane</keyword>
<organism evidence="2 3">
    <name type="scientific">Novipirellula herctigrandis</name>
    <dbReference type="NCBI Taxonomy" id="2527986"/>
    <lineage>
        <taxon>Bacteria</taxon>
        <taxon>Pseudomonadati</taxon>
        <taxon>Planctomycetota</taxon>
        <taxon>Planctomycetia</taxon>
        <taxon>Pirellulales</taxon>
        <taxon>Pirellulaceae</taxon>
        <taxon>Novipirellula</taxon>
    </lineage>
</organism>
<feature type="transmembrane region" description="Helical" evidence="1">
    <location>
        <begin position="39"/>
        <end position="58"/>
    </location>
</feature>
<comment type="caution">
    <text evidence="2">The sequence shown here is derived from an EMBL/GenBank/DDBJ whole genome shotgun (WGS) entry which is preliminary data.</text>
</comment>
<keyword evidence="1" id="KW-1133">Transmembrane helix</keyword>
<reference evidence="2 3" key="1">
    <citation type="submission" date="2019-02" db="EMBL/GenBank/DDBJ databases">
        <title>Deep-cultivation of Planctomycetes and their phenomic and genomic characterization uncovers novel biology.</title>
        <authorList>
            <person name="Wiegand S."/>
            <person name="Jogler M."/>
            <person name="Boedeker C."/>
            <person name="Pinto D."/>
            <person name="Vollmers J."/>
            <person name="Rivas-Marin E."/>
            <person name="Kohn T."/>
            <person name="Peeters S.H."/>
            <person name="Heuer A."/>
            <person name="Rast P."/>
            <person name="Oberbeckmann S."/>
            <person name="Bunk B."/>
            <person name="Jeske O."/>
            <person name="Meyerdierks A."/>
            <person name="Storesund J.E."/>
            <person name="Kallscheuer N."/>
            <person name="Luecker S."/>
            <person name="Lage O.M."/>
            <person name="Pohl T."/>
            <person name="Merkel B.J."/>
            <person name="Hornburger P."/>
            <person name="Mueller R.-W."/>
            <person name="Bruemmer F."/>
            <person name="Labrenz M."/>
            <person name="Spormann A.M."/>
            <person name="Op Den Camp H."/>
            <person name="Overmann J."/>
            <person name="Amann R."/>
            <person name="Jetten M.S.M."/>
            <person name="Mascher T."/>
            <person name="Medema M.H."/>
            <person name="Devos D.P."/>
            <person name="Kaster A.-K."/>
            <person name="Ovreas L."/>
            <person name="Rohde M."/>
            <person name="Galperin M.Y."/>
            <person name="Jogler C."/>
        </authorList>
    </citation>
    <scope>NUCLEOTIDE SEQUENCE [LARGE SCALE GENOMIC DNA]</scope>
    <source>
        <strain evidence="2 3">CA13</strain>
    </source>
</reference>
<protein>
    <submittedName>
        <fullName evidence="2">Uncharacterized protein</fullName>
    </submittedName>
</protein>
<keyword evidence="1" id="KW-0812">Transmembrane</keyword>
<dbReference type="Proteomes" id="UP000315010">
    <property type="component" value="Unassembled WGS sequence"/>
</dbReference>
<dbReference type="EMBL" id="SJPJ01000001">
    <property type="protein sequence ID" value="TWT79152.1"/>
    <property type="molecule type" value="Genomic_DNA"/>
</dbReference>
<accession>A0A5C5YVS4</accession>
<name>A0A5C5YVS4_9BACT</name>